<dbReference type="EMBL" id="MNCJ02000317">
    <property type="protein sequence ID" value="KAF5819636.1"/>
    <property type="molecule type" value="Genomic_DNA"/>
</dbReference>
<proteinExistence type="predicted"/>
<comment type="caution">
    <text evidence="1">The sequence shown here is derived from an EMBL/GenBank/DDBJ whole genome shotgun (WGS) entry which is preliminary data.</text>
</comment>
<gene>
    <name evidence="1" type="ORF">HanXRQr2_Chr02g0079851</name>
</gene>
<name>A0A9K3P0P4_HELAN</name>
<dbReference type="Proteomes" id="UP000215914">
    <property type="component" value="Unassembled WGS sequence"/>
</dbReference>
<evidence type="ECO:0000313" key="2">
    <source>
        <dbReference type="Proteomes" id="UP000215914"/>
    </source>
</evidence>
<reference evidence="1" key="2">
    <citation type="submission" date="2020-06" db="EMBL/GenBank/DDBJ databases">
        <title>Helianthus annuus Genome sequencing and assembly Release 2.</title>
        <authorList>
            <person name="Gouzy J."/>
            <person name="Langlade N."/>
            <person name="Munos S."/>
        </authorList>
    </citation>
    <scope>NUCLEOTIDE SEQUENCE</scope>
    <source>
        <tissue evidence="1">Leaves</tissue>
    </source>
</reference>
<keyword evidence="2" id="KW-1185">Reference proteome</keyword>
<dbReference type="Gramene" id="mRNA:HanXRQr2_Chr02g0079851">
    <property type="protein sequence ID" value="CDS:HanXRQr2_Chr02g0079851.1"/>
    <property type="gene ID" value="HanXRQr2_Chr02g0079851"/>
</dbReference>
<reference evidence="1" key="1">
    <citation type="journal article" date="2017" name="Nature">
        <title>The sunflower genome provides insights into oil metabolism, flowering and Asterid evolution.</title>
        <authorList>
            <person name="Badouin H."/>
            <person name="Gouzy J."/>
            <person name="Grassa C.J."/>
            <person name="Murat F."/>
            <person name="Staton S.E."/>
            <person name="Cottret L."/>
            <person name="Lelandais-Briere C."/>
            <person name="Owens G.L."/>
            <person name="Carrere S."/>
            <person name="Mayjonade B."/>
            <person name="Legrand L."/>
            <person name="Gill N."/>
            <person name="Kane N.C."/>
            <person name="Bowers J.E."/>
            <person name="Hubner S."/>
            <person name="Bellec A."/>
            <person name="Berard A."/>
            <person name="Berges H."/>
            <person name="Blanchet N."/>
            <person name="Boniface M.C."/>
            <person name="Brunel D."/>
            <person name="Catrice O."/>
            <person name="Chaidir N."/>
            <person name="Claudel C."/>
            <person name="Donnadieu C."/>
            <person name="Faraut T."/>
            <person name="Fievet G."/>
            <person name="Helmstetter N."/>
            <person name="King M."/>
            <person name="Knapp S.J."/>
            <person name="Lai Z."/>
            <person name="Le Paslier M.C."/>
            <person name="Lippi Y."/>
            <person name="Lorenzon L."/>
            <person name="Mandel J.R."/>
            <person name="Marage G."/>
            <person name="Marchand G."/>
            <person name="Marquand E."/>
            <person name="Bret-Mestries E."/>
            <person name="Morien E."/>
            <person name="Nambeesan S."/>
            <person name="Nguyen T."/>
            <person name="Pegot-Espagnet P."/>
            <person name="Pouilly N."/>
            <person name="Raftis F."/>
            <person name="Sallet E."/>
            <person name="Schiex T."/>
            <person name="Thomas J."/>
            <person name="Vandecasteele C."/>
            <person name="Vares D."/>
            <person name="Vear F."/>
            <person name="Vautrin S."/>
            <person name="Crespi M."/>
            <person name="Mangin B."/>
            <person name="Burke J.M."/>
            <person name="Salse J."/>
            <person name="Munos S."/>
            <person name="Vincourt P."/>
            <person name="Rieseberg L.H."/>
            <person name="Langlade N.B."/>
        </authorList>
    </citation>
    <scope>NUCLEOTIDE SEQUENCE</scope>
    <source>
        <tissue evidence="1">Leaves</tissue>
    </source>
</reference>
<dbReference type="AlphaFoldDB" id="A0A9K3P0P4"/>
<organism evidence="1 2">
    <name type="scientific">Helianthus annuus</name>
    <name type="common">Common sunflower</name>
    <dbReference type="NCBI Taxonomy" id="4232"/>
    <lineage>
        <taxon>Eukaryota</taxon>
        <taxon>Viridiplantae</taxon>
        <taxon>Streptophyta</taxon>
        <taxon>Embryophyta</taxon>
        <taxon>Tracheophyta</taxon>
        <taxon>Spermatophyta</taxon>
        <taxon>Magnoliopsida</taxon>
        <taxon>eudicotyledons</taxon>
        <taxon>Gunneridae</taxon>
        <taxon>Pentapetalae</taxon>
        <taxon>asterids</taxon>
        <taxon>campanulids</taxon>
        <taxon>Asterales</taxon>
        <taxon>Asteraceae</taxon>
        <taxon>Asteroideae</taxon>
        <taxon>Heliantheae alliance</taxon>
        <taxon>Heliantheae</taxon>
        <taxon>Helianthus</taxon>
    </lineage>
</organism>
<protein>
    <submittedName>
        <fullName evidence="1">Uncharacterized protein</fullName>
    </submittedName>
</protein>
<evidence type="ECO:0000313" key="1">
    <source>
        <dbReference type="EMBL" id="KAF5819636.1"/>
    </source>
</evidence>
<dbReference type="Pfam" id="PF14223">
    <property type="entry name" value="Retrotran_gag_2"/>
    <property type="match status" value="1"/>
</dbReference>
<accession>A0A9K3P0P4</accession>
<sequence>MEEEFYNAFASSPTTPAAIAQSMNMENETGTLQKPPKLMGIEEYYGWKNRFENWVQATHLRSWECIEKKYVRPRTELGIIKAISKLNDKERDMYKAENMMISLLQQAIKEDIFILLQHDNTSRSIWDALKTKFEGSEKMIRSKKALLKKEFDLFSSLPGEDTKKLIERYCHLVRSMSLLSINKEREEWVDKLADALPQKEWGTYLMILKNTGEYDGLTISQFIEKIEGQDLEQQKIARMKNPSAQQDVKMYFKGSV</sequence>